<dbReference type="InterPro" id="IPR011013">
    <property type="entry name" value="Gal_mutarotase_sf_dom"/>
</dbReference>
<comment type="caution">
    <text evidence="9">The sequence shown here is derived from an EMBL/GenBank/DDBJ whole genome shotgun (WGS) entry which is preliminary data.</text>
</comment>
<dbReference type="Proteomes" id="UP000093501">
    <property type="component" value="Unassembled WGS sequence"/>
</dbReference>
<organism evidence="9 10">
    <name type="scientific">Tessaracoccus lapidicaptus</name>
    <dbReference type="NCBI Taxonomy" id="1427523"/>
    <lineage>
        <taxon>Bacteria</taxon>
        <taxon>Bacillati</taxon>
        <taxon>Actinomycetota</taxon>
        <taxon>Actinomycetes</taxon>
        <taxon>Propionibacteriales</taxon>
        <taxon>Propionibacteriaceae</taxon>
        <taxon>Tessaracoccus</taxon>
    </lineage>
</organism>
<evidence type="ECO:0000256" key="7">
    <source>
        <dbReference type="ARBA" id="ARBA00032230"/>
    </source>
</evidence>
<dbReference type="GO" id="GO:0030246">
    <property type="term" value="F:carbohydrate binding"/>
    <property type="evidence" value="ECO:0007669"/>
    <property type="project" value="InterPro"/>
</dbReference>
<evidence type="ECO:0000256" key="5">
    <source>
        <dbReference type="ARBA" id="ARBA00022801"/>
    </source>
</evidence>
<dbReference type="Gene3D" id="2.60.40.10">
    <property type="entry name" value="Immunoglobulins"/>
    <property type="match status" value="2"/>
</dbReference>
<evidence type="ECO:0000256" key="2">
    <source>
        <dbReference type="ARBA" id="ARBA00007401"/>
    </source>
</evidence>
<dbReference type="EMBL" id="MBQD01000022">
    <property type="protein sequence ID" value="OCL33364.1"/>
    <property type="molecule type" value="Genomic_DNA"/>
</dbReference>
<dbReference type="InterPro" id="IPR006104">
    <property type="entry name" value="Glyco_hydro_2_N"/>
</dbReference>
<accession>A0A1C0AKY7</accession>
<keyword evidence="5 8" id="KW-0378">Hydrolase</keyword>
<evidence type="ECO:0000313" key="10">
    <source>
        <dbReference type="Proteomes" id="UP000093501"/>
    </source>
</evidence>
<dbReference type="InterPro" id="IPR006102">
    <property type="entry name" value="Ig-like_GH2"/>
</dbReference>
<dbReference type="InterPro" id="IPR006103">
    <property type="entry name" value="Glyco_hydro_2_cat"/>
</dbReference>
<comment type="similarity">
    <text evidence="2 8">Belongs to the glycosyl hydrolase 2 family.</text>
</comment>
<dbReference type="Pfam" id="PF02836">
    <property type="entry name" value="Glyco_hydro_2_C"/>
    <property type="match status" value="1"/>
</dbReference>
<proteinExistence type="inferred from homology"/>
<name>A0A1C0AKY7_9ACTN</name>
<dbReference type="Pfam" id="PF00703">
    <property type="entry name" value="Glyco_hydro_2"/>
    <property type="match status" value="1"/>
</dbReference>
<reference evidence="10" key="1">
    <citation type="submission" date="2016-07" db="EMBL/GenBank/DDBJ databases">
        <authorList>
            <person name="Florea S."/>
            <person name="Webb J.S."/>
            <person name="Jaromczyk J."/>
            <person name="Schardl C.L."/>
        </authorList>
    </citation>
    <scope>NUCLEOTIDE SEQUENCE [LARGE SCALE GENOMIC DNA]</scope>
    <source>
        <strain evidence="10">IPBSL-7</strain>
    </source>
</reference>
<dbReference type="PANTHER" id="PTHR46323:SF2">
    <property type="entry name" value="BETA-GALACTOSIDASE"/>
    <property type="match status" value="1"/>
</dbReference>
<dbReference type="PROSITE" id="PS00719">
    <property type="entry name" value="GLYCOSYL_HYDROL_F2_1"/>
    <property type="match status" value="1"/>
</dbReference>
<dbReference type="AlphaFoldDB" id="A0A1C0AKY7"/>
<dbReference type="GO" id="GO:0005990">
    <property type="term" value="P:lactose catabolic process"/>
    <property type="evidence" value="ECO:0007669"/>
    <property type="project" value="TreeGrafter"/>
</dbReference>
<dbReference type="InterPro" id="IPR014718">
    <property type="entry name" value="GH-type_carb-bd"/>
</dbReference>
<evidence type="ECO:0000256" key="1">
    <source>
        <dbReference type="ARBA" id="ARBA00001412"/>
    </source>
</evidence>
<dbReference type="PROSITE" id="PS00608">
    <property type="entry name" value="GLYCOSYL_HYDROL_F2_2"/>
    <property type="match status" value="1"/>
</dbReference>
<evidence type="ECO:0000256" key="4">
    <source>
        <dbReference type="ARBA" id="ARBA00013303"/>
    </source>
</evidence>
<dbReference type="SUPFAM" id="SSF49785">
    <property type="entry name" value="Galactose-binding domain-like"/>
    <property type="match status" value="1"/>
</dbReference>
<dbReference type="Gene3D" id="2.60.120.260">
    <property type="entry name" value="Galactose-binding domain-like"/>
    <property type="match status" value="1"/>
</dbReference>
<dbReference type="GO" id="GO:0004565">
    <property type="term" value="F:beta-galactosidase activity"/>
    <property type="evidence" value="ECO:0007669"/>
    <property type="project" value="UniProtKB-EC"/>
</dbReference>
<dbReference type="InterPro" id="IPR008979">
    <property type="entry name" value="Galactose-bd-like_sf"/>
</dbReference>
<gene>
    <name evidence="9" type="ORF">BCR15_05955</name>
</gene>
<dbReference type="InterPro" id="IPR004199">
    <property type="entry name" value="B-gal_small/dom_5"/>
</dbReference>
<dbReference type="Gene3D" id="3.20.20.80">
    <property type="entry name" value="Glycosidases"/>
    <property type="match status" value="1"/>
</dbReference>
<dbReference type="InterPro" id="IPR036156">
    <property type="entry name" value="Beta-gal/glucu_dom_sf"/>
</dbReference>
<dbReference type="Pfam" id="PF02837">
    <property type="entry name" value="Glyco_hydro_2_N"/>
    <property type="match status" value="1"/>
</dbReference>
<keyword evidence="6 8" id="KW-0326">Glycosidase</keyword>
<evidence type="ECO:0000256" key="6">
    <source>
        <dbReference type="ARBA" id="ARBA00023295"/>
    </source>
</evidence>
<dbReference type="Pfam" id="PF02929">
    <property type="entry name" value="Bgal_small_N"/>
    <property type="match status" value="1"/>
</dbReference>
<evidence type="ECO:0000256" key="3">
    <source>
        <dbReference type="ARBA" id="ARBA00012756"/>
    </source>
</evidence>
<dbReference type="Gene3D" id="2.70.98.10">
    <property type="match status" value="1"/>
</dbReference>
<keyword evidence="10" id="KW-1185">Reference proteome</keyword>
<dbReference type="SUPFAM" id="SSF51445">
    <property type="entry name" value="(Trans)glycosidases"/>
    <property type="match status" value="1"/>
</dbReference>
<comment type="catalytic activity">
    <reaction evidence="1 8">
        <text>Hydrolysis of terminal non-reducing beta-D-galactose residues in beta-D-galactosides.</text>
        <dbReference type="EC" id="3.2.1.23"/>
    </reaction>
</comment>
<dbReference type="InterPro" id="IPR023230">
    <property type="entry name" value="Glyco_hydro_2_CS"/>
</dbReference>
<dbReference type="InterPro" id="IPR032312">
    <property type="entry name" value="LacZ_4"/>
</dbReference>
<dbReference type="SUPFAM" id="SSF74650">
    <property type="entry name" value="Galactose mutarotase-like"/>
    <property type="match status" value="1"/>
</dbReference>
<protein>
    <recommendedName>
        <fullName evidence="4 8">Beta-galactosidase</fullName>
        <ecNumber evidence="3 8">3.2.1.23</ecNumber>
    </recommendedName>
    <alternativeName>
        <fullName evidence="7 8">Lactase</fullName>
    </alternativeName>
</protein>
<dbReference type="RefSeq" id="WP_068751929.1">
    <property type="nucleotide sequence ID" value="NZ_LR214441.1"/>
</dbReference>
<dbReference type="InterPro" id="IPR017853">
    <property type="entry name" value="GH"/>
</dbReference>
<dbReference type="SUPFAM" id="SSF49303">
    <property type="entry name" value="beta-Galactosidase/glucuronidase domain"/>
    <property type="match status" value="2"/>
</dbReference>
<sequence>MREPLDWENQALTGRHRMPARAYFFGYATPELAAGRDRTASRGFVDLTGEWRFRLFDHPTRVPASFEATEQEWDTVVVPHLWQLDGHGSLQYTDEGYPFPIEPPHVPADTPTGAYQRTVRLSTPAPGEQVVLRLDGVESYAEIFLNGAFVGMTKGSRLAAEFDVTAHVVDGDNLFAIKVLQFSDATYIEDQDMWWASGIFRALYLVTRPAARLTDFHVRTHRVGDDAEVTLTAAATGATELAWSITDGGVVVAETRLAPGATATVTVPAARFWNPEDPHLYDMLITVVGPDGASEYVPHRLGLAEVTVEDGRLLLNGAYFMMHGVNRHDHDDRRGRAVGLDRVRRDLELMKRHNINAVRTAHYPNDPRFYELCDEIGLMVLAETDLESHGFANVGDLSRITDDPAWEAAYVDRIERHVLAQRNHASIVMWSLGNESGYGCNIRAMYRRAKELDPHRPVHYEEDRNAEVVDVISTMYSRVSQMNDFGEHPHPKPRIICEYGHAMGNGPGGLSEYQAVFDRWDSIQGHFVWEWADHGLLARTDEGREFHRYGGDYGDYPNNANFCIDGLVFPWQAPSPGLIEYGQVICPVRVTYAGGVVRVTNRRWFTDLSDIELRVDTWADGVLTRTDVLQVGAVAPGETAEFPYDLPVVGASEAAAIATVVTNRAASWCEPGHELGRYQLAVRPSTDAGPFPLAELCPSPLAEVLAAGEPRNLGSATLHAYPDQHRLHVDTATGRLTFDTLTADLLSWTADGRELVASPLRVGFWKPLVDNHQQEADDLWFPRHLQLMQTSIRDVAWREDGGDAVVTYRARIAPPVFDFGCHVDVEWRIAPDGAATLRAAGSPYGDYRDIVPRIGVTLEVPGDLRRVAWFGRGPGENYPDSAAANPIGFWSSDVDAMVTPYVVPQDYGNRGDVRWVELTDGSGQGLRVSRRPGERPFHFSAWPYTCEDIDAARHVTDLTPRDTVTVNLNDQVLGLGSNSWGSEVLDSYRTRFESFSFEFTLQPLKGN</sequence>
<dbReference type="InterPro" id="IPR013783">
    <property type="entry name" value="Ig-like_fold"/>
</dbReference>
<dbReference type="InterPro" id="IPR006101">
    <property type="entry name" value="Glyco_hydro_2"/>
</dbReference>
<dbReference type="PRINTS" id="PR00132">
    <property type="entry name" value="GLHYDRLASE2"/>
</dbReference>
<evidence type="ECO:0000313" key="9">
    <source>
        <dbReference type="EMBL" id="OCL33364.1"/>
    </source>
</evidence>
<dbReference type="GO" id="GO:0009341">
    <property type="term" value="C:beta-galactosidase complex"/>
    <property type="evidence" value="ECO:0007669"/>
    <property type="project" value="InterPro"/>
</dbReference>
<evidence type="ECO:0000256" key="8">
    <source>
        <dbReference type="RuleBase" id="RU361154"/>
    </source>
</evidence>
<dbReference type="Pfam" id="PF16353">
    <property type="entry name" value="LacZ_4"/>
    <property type="match status" value="1"/>
</dbReference>
<dbReference type="PANTHER" id="PTHR46323">
    <property type="entry name" value="BETA-GALACTOSIDASE"/>
    <property type="match status" value="1"/>
</dbReference>
<dbReference type="EC" id="3.2.1.23" evidence="3 8"/>
<dbReference type="InterPro" id="IPR050347">
    <property type="entry name" value="Bact_Beta-galactosidase"/>
</dbReference>
<dbReference type="SMART" id="SM01038">
    <property type="entry name" value="Bgal_small_N"/>
    <property type="match status" value="1"/>
</dbReference>
<dbReference type="InterPro" id="IPR023232">
    <property type="entry name" value="Glyco_hydro_2_AS"/>
</dbReference>